<dbReference type="Pfam" id="PF02378">
    <property type="entry name" value="PTS_EIIC"/>
    <property type="match status" value="1"/>
</dbReference>
<evidence type="ECO:0000256" key="7">
    <source>
        <dbReference type="ARBA" id="ARBA00022692"/>
    </source>
</evidence>
<feature type="transmembrane region" description="Helical" evidence="12">
    <location>
        <begin position="119"/>
        <end position="143"/>
    </location>
</feature>
<dbReference type="GO" id="GO:0016740">
    <property type="term" value="F:transferase activity"/>
    <property type="evidence" value="ECO:0007669"/>
    <property type="project" value="UniProtKB-KW"/>
</dbReference>
<feature type="transmembrane region" description="Helical" evidence="12">
    <location>
        <begin position="155"/>
        <end position="174"/>
    </location>
</feature>
<dbReference type="PANTHER" id="PTHR30175:SF1">
    <property type="entry name" value="PTS SYSTEM ARBUTIN-, CELLOBIOSE-, AND SALICIN-SPECIFIC EIIBC COMPONENT-RELATED"/>
    <property type="match status" value="1"/>
</dbReference>
<evidence type="ECO:0000256" key="4">
    <source>
        <dbReference type="ARBA" id="ARBA00022597"/>
    </source>
</evidence>
<dbReference type="Proteomes" id="UP001597448">
    <property type="component" value="Unassembled WGS sequence"/>
</dbReference>
<organism evidence="16 17">
    <name type="scientific">Paenibacillus rhizoplanae</name>
    <dbReference type="NCBI Taxonomy" id="1917181"/>
    <lineage>
        <taxon>Bacteria</taxon>
        <taxon>Bacillati</taxon>
        <taxon>Bacillota</taxon>
        <taxon>Bacilli</taxon>
        <taxon>Bacillales</taxon>
        <taxon>Paenibacillaceae</taxon>
        <taxon>Paenibacillus</taxon>
    </lineage>
</organism>
<dbReference type="SUPFAM" id="SSF55604">
    <property type="entry name" value="Glucose permease domain IIB"/>
    <property type="match status" value="1"/>
</dbReference>
<evidence type="ECO:0000313" key="17">
    <source>
        <dbReference type="Proteomes" id="UP001597448"/>
    </source>
</evidence>
<dbReference type="Pfam" id="PF00358">
    <property type="entry name" value="PTS_EIIA_1"/>
    <property type="match status" value="1"/>
</dbReference>
<comment type="subcellular location">
    <subcellularLocation>
        <location evidence="1">Cell membrane</location>
        <topology evidence="1">Multi-pass membrane protein</topology>
    </subcellularLocation>
</comment>
<evidence type="ECO:0000256" key="9">
    <source>
        <dbReference type="ARBA" id="ARBA00022989"/>
    </source>
</evidence>
<evidence type="ECO:0000256" key="6">
    <source>
        <dbReference type="ARBA" id="ARBA00022683"/>
    </source>
</evidence>
<dbReference type="PROSITE" id="PS00371">
    <property type="entry name" value="PTS_EIIA_TYPE_1_HIS"/>
    <property type="match status" value="1"/>
</dbReference>
<feature type="transmembrane region" description="Helical" evidence="12">
    <location>
        <begin position="391"/>
        <end position="411"/>
    </location>
</feature>
<evidence type="ECO:0000256" key="11">
    <source>
        <dbReference type="PROSITE-ProRule" id="PRU00421"/>
    </source>
</evidence>
<gene>
    <name evidence="16" type="ORF">ACFSX3_08410</name>
</gene>
<feature type="active site" description="Phosphocysteine intermediate; for EIIB activity" evidence="11">
    <location>
        <position position="26"/>
    </location>
</feature>
<keyword evidence="2" id="KW-0813">Transport</keyword>
<dbReference type="RefSeq" id="WP_209987117.1">
    <property type="nucleotide sequence ID" value="NZ_JBHUKY010000019.1"/>
</dbReference>
<dbReference type="InterPro" id="IPR011297">
    <property type="entry name" value="PTS_IIABC_b_glu"/>
</dbReference>
<keyword evidence="8" id="KW-0418">Kinase</keyword>
<dbReference type="PROSITE" id="PS01035">
    <property type="entry name" value="PTS_EIIB_TYPE_1_CYS"/>
    <property type="match status" value="1"/>
</dbReference>
<evidence type="ECO:0000256" key="10">
    <source>
        <dbReference type="ARBA" id="ARBA00023136"/>
    </source>
</evidence>
<dbReference type="EC" id="2.7.1.-" evidence="16"/>
<dbReference type="InterPro" id="IPR013013">
    <property type="entry name" value="PTS_EIIC_1"/>
</dbReference>
<dbReference type="NCBIfam" id="TIGR01995">
    <property type="entry name" value="PTS-II-ABC-beta"/>
    <property type="match status" value="1"/>
</dbReference>
<sequence length="634" mass="67754">MDQQKLAKEILKLVGGEDNIQDYTHCMTRLRFNLRENGAADRIKLKELPGVMDVNINGGQFQVIIGNDVSKVYGELSKIAKNNAGSAKENAEQQGNNKGQKLGIKASVGKFFADILPGIFNPIVPAIAGAGMIKALLAVIVMFNATAANTDLYKILNIISDAVFYFLPMLLAFSSAKKFNVNPYLAVVIGGVLLHPNFAKFMADGITSMSFLGLPVKLVSYSSSVIPIIATVWIMSYVERFVRKIVPNVLKTILEPMLILLIVAPIALIVIGPLGIYAGNAIADGYMYFYEHFGVIAGTLLGATFSLMVITGLHYGLIPLVFQAIAQNGFDYIMPIMTVANIAQAGAVFAVFLKTKNNNMKSLSGASTISALMGISEPAIYGVNLKLKKPFIAGLIGSAAGAFILSIFQVAAYALGKVGLPSLPLYIGHKFSLMILAVCVSFVVAAVVAYVLGFKDVTEAPAEENSTDLPKPSESVPVSAKKLQNEEIYAPIAGEVKSLSEVSDPAFSQETMGKGIAILPSEGRVVSPIHGVVSVAFKKKHAVLLTSDDGAEVLIHVGIDTVKLGGKHFTLHVNQGDRVNVGDLILEFDRESIIQEGFDIITPVIISNTSDYAGITAVSQTTVKEKDALLKLNV</sequence>
<evidence type="ECO:0000259" key="14">
    <source>
        <dbReference type="PROSITE" id="PS51098"/>
    </source>
</evidence>
<keyword evidence="6" id="KW-0598">Phosphotransferase system</keyword>
<dbReference type="InterPro" id="IPR050558">
    <property type="entry name" value="PTS_Sugar-Specific_Components"/>
</dbReference>
<keyword evidence="10 12" id="KW-0472">Membrane</keyword>
<feature type="transmembrane region" description="Helical" evidence="12">
    <location>
        <begin position="431"/>
        <end position="452"/>
    </location>
</feature>
<feature type="transmembrane region" description="Helical" evidence="12">
    <location>
        <begin position="295"/>
        <end position="318"/>
    </location>
</feature>
<keyword evidence="17" id="KW-1185">Reference proteome</keyword>
<evidence type="ECO:0000256" key="3">
    <source>
        <dbReference type="ARBA" id="ARBA00022475"/>
    </source>
</evidence>
<feature type="domain" description="PTS EIIC type-1" evidence="15">
    <location>
        <begin position="114"/>
        <end position="468"/>
    </location>
</feature>
<dbReference type="InterPro" id="IPR003352">
    <property type="entry name" value="PTS_EIIC"/>
</dbReference>
<proteinExistence type="predicted"/>
<keyword evidence="4" id="KW-0762">Sugar transport</keyword>
<keyword evidence="5 16" id="KW-0808">Transferase</keyword>
<evidence type="ECO:0000256" key="12">
    <source>
        <dbReference type="SAM" id="Phobius"/>
    </source>
</evidence>
<feature type="transmembrane region" description="Helical" evidence="12">
    <location>
        <begin position="218"/>
        <end position="238"/>
    </location>
</feature>
<evidence type="ECO:0000256" key="8">
    <source>
        <dbReference type="ARBA" id="ARBA00022777"/>
    </source>
</evidence>
<dbReference type="InterPro" id="IPR001996">
    <property type="entry name" value="PTS_IIB_1"/>
</dbReference>
<dbReference type="InterPro" id="IPR001127">
    <property type="entry name" value="PTS_EIIA_1_perm"/>
</dbReference>
<keyword evidence="9 12" id="KW-1133">Transmembrane helix</keyword>
<dbReference type="InterPro" id="IPR018113">
    <property type="entry name" value="PTrfase_EIIB_Cys"/>
</dbReference>
<dbReference type="PANTHER" id="PTHR30175">
    <property type="entry name" value="PHOSPHOTRANSFERASE SYSTEM TRANSPORT PROTEIN"/>
    <property type="match status" value="1"/>
</dbReference>
<evidence type="ECO:0000256" key="2">
    <source>
        <dbReference type="ARBA" id="ARBA00022448"/>
    </source>
</evidence>
<keyword evidence="7 12" id="KW-0812">Transmembrane</keyword>
<dbReference type="PROSITE" id="PS51098">
    <property type="entry name" value="PTS_EIIB_TYPE_1"/>
    <property type="match status" value="1"/>
</dbReference>
<evidence type="ECO:0000259" key="13">
    <source>
        <dbReference type="PROSITE" id="PS51093"/>
    </source>
</evidence>
<feature type="transmembrane region" description="Helical" evidence="12">
    <location>
        <begin position="330"/>
        <end position="353"/>
    </location>
</feature>
<dbReference type="CDD" id="cd00212">
    <property type="entry name" value="PTS_IIB_glc"/>
    <property type="match status" value="1"/>
</dbReference>
<dbReference type="InterPro" id="IPR011055">
    <property type="entry name" value="Dup_hybrid_motif"/>
</dbReference>
<dbReference type="InterPro" id="IPR036878">
    <property type="entry name" value="Glu_permease_IIB"/>
</dbReference>
<feature type="transmembrane region" description="Helical" evidence="12">
    <location>
        <begin position="181"/>
        <end position="198"/>
    </location>
</feature>
<feature type="domain" description="PTS EIIA type-1" evidence="13">
    <location>
        <begin position="504"/>
        <end position="608"/>
    </location>
</feature>
<dbReference type="PROSITE" id="PS51103">
    <property type="entry name" value="PTS_EIIC_TYPE_1"/>
    <property type="match status" value="1"/>
</dbReference>
<feature type="transmembrane region" description="Helical" evidence="12">
    <location>
        <begin position="365"/>
        <end position="384"/>
    </location>
</feature>
<comment type="caution">
    <text evidence="16">The sequence shown here is derived from an EMBL/GenBank/DDBJ whole genome shotgun (WGS) entry which is preliminary data.</text>
</comment>
<dbReference type="NCBIfam" id="TIGR00830">
    <property type="entry name" value="PTBA"/>
    <property type="match status" value="1"/>
</dbReference>
<dbReference type="SUPFAM" id="SSF51261">
    <property type="entry name" value="Duplicated hybrid motif"/>
    <property type="match status" value="1"/>
</dbReference>
<dbReference type="Gene3D" id="3.30.1360.60">
    <property type="entry name" value="Glucose permease domain IIB"/>
    <property type="match status" value="1"/>
</dbReference>
<dbReference type="Pfam" id="PF00367">
    <property type="entry name" value="PTS_EIIB"/>
    <property type="match status" value="1"/>
</dbReference>
<evidence type="ECO:0000313" key="16">
    <source>
        <dbReference type="EMBL" id="MFD2409887.1"/>
    </source>
</evidence>
<evidence type="ECO:0000256" key="5">
    <source>
        <dbReference type="ARBA" id="ARBA00022679"/>
    </source>
</evidence>
<dbReference type="PROSITE" id="PS51093">
    <property type="entry name" value="PTS_EIIA_TYPE_1"/>
    <property type="match status" value="1"/>
</dbReference>
<reference evidence="17" key="1">
    <citation type="journal article" date="2019" name="Int. J. Syst. Evol. Microbiol.">
        <title>The Global Catalogue of Microorganisms (GCM) 10K type strain sequencing project: providing services to taxonomists for standard genome sequencing and annotation.</title>
        <authorList>
            <consortium name="The Broad Institute Genomics Platform"/>
            <consortium name="The Broad Institute Genome Sequencing Center for Infectious Disease"/>
            <person name="Wu L."/>
            <person name="Ma J."/>
        </authorList>
    </citation>
    <scope>NUCLEOTIDE SEQUENCE [LARGE SCALE GENOMIC DNA]</scope>
    <source>
        <strain evidence="17">CCM 8725</strain>
    </source>
</reference>
<feature type="domain" description="PTS EIIB type-1" evidence="14">
    <location>
        <begin position="4"/>
        <end position="86"/>
    </location>
</feature>
<accession>A0ABW5F7H7</accession>
<feature type="transmembrane region" description="Helical" evidence="12">
    <location>
        <begin position="258"/>
        <end position="283"/>
    </location>
</feature>
<evidence type="ECO:0000256" key="1">
    <source>
        <dbReference type="ARBA" id="ARBA00004651"/>
    </source>
</evidence>
<keyword evidence="3" id="KW-1003">Cell membrane</keyword>
<protein>
    <submittedName>
        <fullName evidence="16">Beta-glucoside-specific PTS transporter subunit IIABC</fullName>
        <ecNumber evidence="16">2.7.1.-</ecNumber>
    </submittedName>
</protein>
<name>A0ABW5F7H7_9BACL</name>
<dbReference type="Gene3D" id="2.70.70.10">
    <property type="entry name" value="Glucose Permease (Domain IIA)"/>
    <property type="match status" value="1"/>
</dbReference>
<evidence type="ECO:0000259" key="15">
    <source>
        <dbReference type="PROSITE" id="PS51103"/>
    </source>
</evidence>
<dbReference type="EMBL" id="JBHUKY010000019">
    <property type="protein sequence ID" value="MFD2409887.1"/>
    <property type="molecule type" value="Genomic_DNA"/>
</dbReference>